<keyword evidence="3" id="KW-1185">Reference proteome</keyword>
<dbReference type="RefSeq" id="WP_150038544.1">
    <property type="nucleotide sequence ID" value="NZ_OW485601.1"/>
</dbReference>
<evidence type="ECO:0008006" key="4">
    <source>
        <dbReference type="Google" id="ProtNLM"/>
    </source>
</evidence>
<accession>A0A5M6J511</accession>
<dbReference type="OrthoDB" id="7351360at2"/>
<dbReference type="EMBL" id="VWPK01000001">
    <property type="protein sequence ID" value="KAA5614725.1"/>
    <property type="molecule type" value="Genomic_DNA"/>
</dbReference>
<name>A0A5M6J511_9PROT</name>
<sequence>MMRGGIILLLLACMALPGCRALLTEGTADAAGIAGAGIAGAVTDDATLGAAIGLGVRSVADAGLGYVQRKVHAAAQQRIATAAGALKPGDVGVWSIAHDIPIEDDERGQVTVARDFGGPGFACREIVFSVDGGTAAKPSRAFYTATVCRDGETWRWATAEPATERWGALQ</sequence>
<dbReference type="AlphaFoldDB" id="A0A5M6J511"/>
<comment type="caution">
    <text evidence="2">The sequence shown here is derived from an EMBL/GenBank/DDBJ whole genome shotgun (WGS) entry which is preliminary data.</text>
</comment>
<proteinExistence type="predicted"/>
<reference evidence="2 3" key="1">
    <citation type="submission" date="2019-09" db="EMBL/GenBank/DDBJ databases">
        <title>Genome sequence of Rhodovastum atsumiense, a diverse member of the Acetobacteraceae family of non-sulfur purple photosynthetic bacteria.</title>
        <authorList>
            <person name="Meyer T."/>
            <person name="Kyndt J."/>
        </authorList>
    </citation>
    <scope>NUCLEOTIDE SEQUENCE [LARGE SCALE GENOMIC DNA]</scope>
    <source>
        <strain evidence="2 3">DSM 21279</strain>
    </source>
</reference>
<feature type="chain" id="PRO_5024467788" description="Lipoprotein" evidence="1">
    <location>
        <begin position="21"/>
        <end position="170"/>
    </location>
</feature>
<dbReference type="Proteomes" id="UP000325255">
    <property type="component" value="Unassembled WGS sequence"/>
</dbReference>
<protein>
    <recommendedName>
        <fullName evidence="4">Lipoprotein</fullName>
    </recommendedName>
</protein>
<evidence type="ECO:0000313" key="2">
    <source>
        <dbReference type="EMBL" id="KAA5614725.1"/>
    </source>
</evidence>
<evidence type="ECO:0000256" key="1">
    <source>
        <dbReference type="SAM" id="SignalP"/>
    </source>
</evidence>
<evidence type="ECO:0000313" key="3">
    <source>
        <dbReference type="Proteomes" id="UP000325255"/>
    </source>
</evidence>
<keyword evidence="1" id="KW-0732">Signal</keyword>
<organism evidence="2 3">
    <name type="scientific">Rhodovastum atsumiense</name>
    <dbReference type="NCBI Taxonomy" id="504468"/>
    <lineage>
        <taxon>Bacteria</taxon>
        <taxon>Pseudomonadati</taxon>
        <taxon>Pseudomonadota</taxon>
        <taxon>Alphaproteobacteria</taxon>
        <taxon>Acetobacterales</taxon>
        <taxon>Acetobacteraceae</taxon>
        <taxon>Rhodovastum</taxon>
    </lineage>
</organism>
<gene>
    <name evidence="2" type="ORF">F1189_00930</name>
</gene>
<feature type="signal peptide" evidence="1">
    <location>
        <begin position="1"/>
        <end position="20"/>
    </location>
</feature>